<dbReference type="Proteomes" id="UP000315235">
    <property type="component" value="Unassembled WGS sequence"/>
</dbReference>
<keyword evidence="2" id="KW-1185">Reference proteome</keyword>
<dbReference type="AlphaFoldDB" id="A0A553GZ29"/>
<dbReference type="SUPFAM" id="SSF160631">
    <property type="entry name" value="SMI1/KNR4-like"/>
    <property type="match status" value="1"/>
</dbReference>
<gene>
    <name evidence="1" type="ORF">FM069_09505</name>
</gene>
<sequence>MTNKSIEDYISNLSGDVLRDDVAEAITALNKLGINKGSDFWEFYVKYQGPFISPRDKPELLDLIGPEIPAILDQTEYVKDRYEIGEEFLAITSDESEGMYLYSISKGDVYDLDISDLKDFLNGKLAPRWGDFGSFLIWYFKL</sequence>
<evidence type="ECO:0000313" key="2">
    <source>
        <dbReference type="Proteomes" id="UP000315235"/>
    </source>
</evidence>
<proteinExistence type="predicted"/>
<comment type="caution">
    <text evidence="1">The sequence shown here is derived from an EMBL/GenBank/DDBJ whole genome shotgun (WGS) entry which is preliminary data.</text>
</comment>
<name>A0A553GZ29_9PSED</name>
<organism evidence="1 2">
    <name type="scientific">Pseudomonas mangiferae</name>
    <dbReference type="NCBI Taxonomy" id="2593654"/>
    <lineage>
        <taxon>Bacteria</taxon>
        <taxon>Pseudomonadati</taxon>
        <taxon>Pseudomonadota</taxon>
        <taxon>Gammaproteobacteria</taxon>
        <taxon>Pseudomonadales</taxon>
        <taxon>Pseudomonadaceae</taxon>
        <taxon>Pseudomonas</taxon>
    </lineage>
</organism>
<dbReference type="OrthoDB" id="9020242at2"/>
<dbReference type="EMBL" id="VJOY01000006">
    <property type="protein sequence ID" value="TRX74769.1"/>
    <property type="molecule type" value="Genomic_DNA"/>
</dbReference>
<dbReference type="InterPro" id="IPR037883">
    <property type="entry name" value="Knr4/Smi1-like_sf"/>
</dbReference>
<accession>A0A553GZ29</accession>
<protein>
    <submittedName>
        <fullName evidence="1">SMI1/KNR4 family protein</fullName>
    </submittedName>
</protein>
<dbReference type="RefSeq" id="WP_143488071.1">
    <property type="nucleotide sequence ID" value="NZ_VJOY01000006.1"/>
</dbReference>
<evidence type="ECO:0000313" key="1">
    <source>
        <dbReference type="EMBL" id="TRX74769.1"/>
    </source>
</evidence>
<reference evidence="1 2" key="1">
    <citation type="submission" date="2019-07" db="EMBL/GenBank/DDBJ databases">
        <title>Pseudomonas mangiferae sp. nov., isolated from bark of mango tree in Thailand.</title>
        <authorList>
            <person name="Srisuk N."/>
            <person name="Anurat P."/>
        </authorList>
    </citation>
    <scope>NUCLEOTIDE SEQUENCE [LARGE SCALE GENOMIC DNA]</scope>
    <source>
        <strain evidence="1 2">DMKU_BBB3-04</strain>
    </source>
</reference>